<dbReference type="PANTHER" id="PTHR31297">
    <property type="entry name" value="GLUCAN ENDO-1,6-BETA-GLUCOSIDASE B"/>
    <property type="match status" value="1"/>
</dbReference>
<evidence type="ECO:0000256" key="11">
    <source>
        <dbReference type="ARBA" id="ARBA00023316"/>
    </source>
</evidence>
<protein>
    <recommendedName>
        <fullName evidence="15">glucan 1,3-beta-glucosidase</fullName>
        <ecNumber evidence="15">3.2.1.58</ecNumber>
    </recommendedName>
    <alternativeName>
        <fullName evidence="17">Exo-1,3-beta-glucanase 1</fullName>
    </alternativeName>
    <alternativeName>
        <fullName evidence="16">Exo-1,3-beta-glucanase A</fullName>
    </alternativeName>
</protein>
<comment type="similarity">
    <text evidence="3 18">Belongs to the glycosyl hydrolase 5 (cellulase A) family.</text>
</comment>
<evidence type="ECO:0000256" key="6">
    <source>
        <dbReference type="ARBA" id="ARBA00022729"/>
    </source>
</evidence>
<evidence type="ECO:0000256" key="7">
    <source>
        <dbReference type="ARBA" id="ARBA00022801"/>
    </source>
</evidence>
<evidence type="ECO:0000256" key="3">
    <source>
        <dbReference type="ARBA" id="ARBA00005641"/>
    </source>
</evidence>
<dbReference type="Proteomes" id="UP001219568">
    <property type="component" value="Unassembled WGS sequence"/>
</dbReference>
<feature type="domain" description="Glycoside hydrolase family 5" evidence="20">
    <location>
        <begin position="84"/>
        <end position="316"/>
    </location>
</feature>
<keyword evidence="9" id="KW-0119">Carbohydrate metabolism</keyword>
<dbReference type="EC" id="3.2.1.58" evidence="15"/>
<dbReference type="Pfam" id="PF00150">
    <property type="entry name" value="Cellulase"/>
    <property type="match status" value="1"/>
</dbReference>
<dbReference type="Gene3D" id="3.20.20.80">
    <property type="entry name" value="Glycosidases"/>
    <property type="match status" value="1"/>
</dbReference>
<dbReference type="PANTHER" id="PTHR31297:SF1">
    <property type="entry name" value="GLUCAN 1,3-BETA-GLUCOSIDASE I_II-RELATED"/>
    <property type="match status" value="1"/>
</dbReference>
<dbReference type="GO" id="GO:0009251">
    <property type="term" value="P:glucan catabolic process"/>
    <property type="evidence" value="ECO:0007669"/>
    <property type="project" value="TreeGrafter"/>
</dbReference>
<comment type="catalytic activity">
    <reaction evidence="13">
        <text>Successive hydrolysis of beta-D-glucose units from the non-reducing ends of (1-&gt;3)-beta-D-glucans, releasing alpha-glucose.</text>
        <dbReference type="EC" id="3.2.1.58"/>
    </reaction>
</comment>
<evidence type="ECO:0000256" key="19">
    <source>
        <dbReference type="SAM" id="SignalP"/>
    </source>
</evidence>
<feature type="signal peptide" evidence="19">
    <location>
        <begin position="1"/>
        <end position="26"/>
    </location>
</feature>
<dbReference type="SUPFAM" id="SSF51445">
    <property type="entry name" value="(Trans)glycosidases"/>
    <property type="match status" value="1"/>
</dbReference>
<comment type="caution">
    <text evidence="21">The sequence shown here is derived from an EMBL/GenBank/DDBJ whole genome shotgun (WGS) entry which is preliminary data.</text>
</comment>
<reference evidence="21" key="2">
    <citation type="submission" date="2023-01" db="EMBL/GenBank/DDBJ databases">
        <authorList>
            <person name="Petersen C."/>
        </authorList>
    </citation>
    <scope>NUCLEOTIDE SEQUENCE</scope>
    <source>
        <strain evidence="21">IBT 15450</strain>
    </source>
</reference>
<dbReference type="GO" id="GO:0009986">
    <property type="term" value="C:cell surface"/>
    <property type="evidence" value="ECO:0007669"/>
    <property type="project" value="TreeGrafter"/>
</dbReference>
<dbReference type="EMBL" id="JAQJZL010000003">
    <property type="protein sequence ID" value="KAJ6047918.1"/>
    <property type="molecule type" value="Genomic_DNA"/>
</dbReference>
<keyword evidence="5" id="KW-0964">Secreted</keyword>
<evidence type="ECO:0000256" key="14">
    <source>
        <dbReference type="ARBA" id="ARBA00037254"/>
    </source>
</evidence>
<keyword evidence="10 18" id="KW-0326">Glycosidase</keyword>
<evidence type="ECO:0000256" key="9">
    <source>
        <dbReference type="ARBA" id="ARBA00023277"/>
    </source>
</evidence>
<evidence type="ECO:0000256" key="10">
    <source>
        <dbReference type="ARBA" id="ARBA00023295"/>
    </source>
</evidence>
<keyword evidence="11" id="KW-0961">Cell wall biogenesis/degradation</keyword>
<evidence type="ECO:0000256" key="15">
    <source>
        <dbReference type="ARBA" id="ARBA00038929"/>
    </source>
</evidence>
<dbReference type="InterPro" id="IPR017853">
    <property type="entry name" value="GH"/>
</dbReference>
<evidence type="ECO:0000313" key="21">
    <source>
        <dbReference type="EMBL" id="KAJ6047918.1"/>
    </source>
</evidence>
<dbReference type="GO" id="GO:0004338">
    <property type="term" value="F:glucan exo-1,3-beta-glucosidase activity"/>
    <property type="evidence" value="ECO:0007669"/>
    <property type="project" value="UniProtKB-EC"/>
</dbReference>
<evidence type="ECO:0000256" key="18">
    <source>
        <dbReference type="RuleBase" id="RU361153"/>
    </source>
</evidence>
<dbReference type="GO" id="GO:0005576">
    <property type="term" value="C:extracellular region"/>
    <property type="evidence" value="ECO:0007669"/>
    <property type="project" value="UniProtKB-SubCell"/>
</dbReference>
<evidence type="ECO:0000256" key="2">
    <source>
        <dbReference type="ARBA" id="ARBA00004613"/>
    </source>
</evidence>
<keyword evidence="8" id="KW-0464">Manganese</keyword>
<evidence type="ECO:0000256" key="13">
    <source>
        <dbReference type="ARBA" id="ARBA00036824"/>
    </source>
</evidence>
<dbReference type="InterPro" id="IPR050386">
    <property type="entry name" value="Glycosyl_hydrolase_5"/>
</dbReference>
<keyword evidence="22" id="KW-1185">Reference proteome</keyword>
<comment type="function">
    <text evidence="14">Beta-glucanases participate in the metabolism of beta-glucan, the main structural component of the cell wall. It could also function biosynthetically as a transglycosylase.</text>
</comment>
<evidence type="ECO:0000256" key="4">
    <source>
        <dbReference type="ARBA" id="ARBA00011245"/>
    </source>
</evidence>
<evidence type="ECO:0000256" key="1">
    <source>
        <dbReference type="ARBA" id="ARBA00001936"/>
    </source>
</evidence>
<organism evidence="21 22">
    <name type="scientific">Penicillium canescens</name>
    <dbReference type="NCBI Taxonomy" id="5083"/>
    <lineage>
        <taxon>Eukaryota</taxon>
        <taxon>Fungi</taxon>
        <taxon>Dikarya</taxon>
        <taxon>Ascomycota</taxon>
        <taxon>Pezizomycotina</taxon>
        <taxon>Eurotiomycetes</taxon>
        <taxon>Eurotiomycetidae</taxon>
        <taxon>Eurotiales</taxon>
        <taxon>Aspergillaceae</taxon>
        <taxon>Penicillium</taxon>
    </lineage>
</organism>
<comment type="cofactor">
    <cofactor evidence="1">
        <name>Mn(2+)</name>
        <dbReference type="ChEBI" id="CHEBI:29035"/>
    </cofactor>
</comment>
<evidence type="ECO:0000256" key="5">
    <source>
        <dbReference type="ARBA" id="ARBA00022525"/>
    </source>
</evidence>
<proteinExistence type="inferred from homology"/>
<evidence type="ECO:0000256" key="8">
    <source>
        <dbReference type="ARBA" id="ARBA00023211"/>
    </source>
</evidence>
<keyword evidence="6 19" id="KW-0732">Signal</keyword>
<evidence type="ECO:0000256" key="17">
    <source>
        <dbReference type="ARBA" id="ARBA00041265"/>
    </source>
</evidence>
<feature type="chain" id="PRO_5042056890" description="glucan 1,3-beta-glucosidase" evidence="19">
    <location>
        <begin position="27"/>
        <end position="416"/>
    </location>
</feature>
<comment type="subunit">
    <text evidence="4">Monomer.</text>
</comment>
<evidence type="ECO:0000256" key="16">
    <source>
        <dbReference type="ARBA" id="ARBA00041261"/>
    </source>
</evidence>
<name>A0AAD6IH67_PENCN</name>
<sequence length="416" mass="45837">MPSNFLQKISLTELWLLAALVQATLSVNSNFQYGVDKVRGVNLGGWLVLEPWITPSLFDSAGDGAVDEWTLCATLGSEQCRTVLEQHWSTFITAHEFNQIAGAGMNHVRVPVGYWALQHRNGDPYINGQLKYLDKAIVWARSAGLKVIVDLHGAPGSQNGFDNSGKRGVIQWEQGNTINGTKSAFETIIHRYSADSDVVTAIEALNEPNIPVGVNRDDLKQYYYDSWGLARKASQDASVVLHDGFLPTESWNGFMSDVAGGRNVIMDTHRYEVFDSGLLAMDIDSHIRSTCNFVNQHVMTSDKLTIVGEWTGAMTDCAKYLNGKGLGARYDGTFQNSQALGSCTDKSEGSVDSLSEGDRSKARRFIEGQLNAYENGAGWLYWTWKTEGAPEWDMQQQLAAGVFPNPVTSRAFPSQC</sequence>
<dbReference type="AlphaFoldDB" id="A0AAD6IH67"/>
<reference evidence="21" key="1">
    <citation type="journal article" date="2023" name="IMA Fungus">
        <title>Comparative genomic study of the Penicillium genus elucidates a diverse pangenome and 15 lateral gene transfer events.</title>
        <authorList>
            <person name="Petersen C."/>
            <person name="Sorensen T."/>
            <person name="Nielsen M.R."/>
            <person name="Sondergaard T.E."/>
            <person name="Sorensen J.L."/>
            <person name="Fitzpatrick D.A."/>
            <person name="Frisvad J.C."/>
            <person name="Nielsen K.L."/>
        </authorList>
    </citation>
    <scope>NUCLEOTIDE SEQUENCE</scope>
    <source>
        <strain evidence="21">IBT 15450</strain>
    </source>
</reference>
<comment type="subcellular location">
    <subcellularLocation>
        <location evidence="2">Secreted</location>
    </subcellularLocation>
</comment>
<dbReference type="FunFam" id="3.20.20.80:FF:000033">
    <property type="entry name" value="Glucan 1,3-beta-glucosidase A"/>
    <property type="match status" value="1"/>
</dbReference>
<accession>A0AAD6IH67</accession>
<dbReference type="GO" id="GO:0071555">
    <property type="term" value="P:cell wall organization"/>
    <property type="evidence" value="ECO:0007669"/>
    <property type="project" value="UniProtKB-KW"/>
</dbReference>
<evidence type="ECO:0000313" key="22">
    <source>
        <dbReference type="Proteomes" id="UP001219568"/>
    </source>
</evidence>
<keyword evidence="12" id="KW-0624">Polysaccharide degradation</keyword>
<evidence type="ECO:0000256" key="12">
    <source>
        <dbReference type="ARBA" id="ARBA00023326"/>
    </source>
</evidence>
<gene>
    <name evidence="21" type="ORF">N7460_004065</name>
</gene>
<dbReference type="InterPro" id="IPR001547">
    <property type="entry name" value="Glyco_hydro_5"/>
</dbReference>
<keyword evidence="7 18" id="KW-0378">Hydrolase</keyword>
<evidence type="ECO:0000259" key="20">
    <source>
        <dbReference type="Pfam" id="PF00150"/>
    </source>
</evidence>